<dbReference type="Pfam" id="PF22936">
    <property type="entry name" value="Pol_BBD"/>
    <property type="match status" value="1"/>
</dbReference>
<dbReference type="PANTHER" id="PTHR37610:SF6">
    <property type="entry name" value="GAG-POLYPEPTIDE OF LTR COPIA-TYPE-RELATED"/>
    <property type="match status" value="1"/>
</dbReference>
<dbReference type="InterPro" id="IPR029472">
    <property type="entry name" value="Copia-like_N"/>
</dbReference>
<evidence type="ECO:0000313" key="4">
    <source>
        <dbReference type="EMBL" id="KAK9713864.1"/>
    </source>
</evidence>
<dbReference type="InterPro" id="IPR054722">
    <property type="entry name" value="PolX-like_BBD"/>
</dbReference>
<comment type="caution">
    <text evidence="4">The sequence shown here is derived from an EMBL/GenBank/DDBJ whole genome shotgun (WGS) entry which is preliminary data.</text>
</comment>
<feature type="domain" description="Retrovirus-related Pol polyprotein from transposon TNT 1-94-like beta-barrel" evidence="3">
    <location>
        <begin position="283"/>
        <end position="358"/>
    </location>
</feature>
<evidence type="ECO:0000313" key="5">
    <source>
        <dbReference type="Proteomes" id="UP001443914"/>
    </source>
</evidence>
<organism evidence="4 5">
    <name type="scientific">Saponaria officinalis</name>
    <name type="common">Common soapwort</name>
    <name type="synonym">Lychnis saponaria</name>
    <dbReference type="NCBI Taxonomy" id="3572"/>
    <lineage>
        <taxon>Eukaryota</taxon>
        <taxon>Viridiplantae</taxon>
        <taxon>Streptophyta</taxon>
        <taxon>Embryophyta</taxon>
        <taxon>Tracheophyta</taxon>
        <taxon>Spermatophyta</taxon>
        <taxon>Magnoliopsida</taxon>
        <taxon>eudicotyledons</taxon>
        <taxon>Gunneridae</taxon>
        <taxon>Pentapetalae</taxon>
        <taxon>Caryophyllales</taxon>
        <taxon>Caryophyllaceae</taxon>
        <taxon>Caryophylleae</taxon>
        <taxon>Saponaria</taxon>
    </lineage>
</organism>
<protein>
    <recommendedName>
        <fullName evidence="6">Retrotransposon Copia-like N-terminal domain-containing protein</fullName>
    </recommendedName>
</protein>
<feature type="transmembrane region" description="Helical" evidence="1">
    <location>
        <begin position="84"/>
        <end position="111"/>
    </location>
</feature>
<dbReference type="AlphaFoldDB" id="A0AAW1K8A8"/>
<evidence type="ECO:0000256" key="1">
    <source>
        <dbReference type="SAM" id="Phobius"/>
    </source>
</evidence>
<keyword evidence="5" id="KW-1185">Reference proteome</keyword>
<dbReference type="Proteomes" id="UP001443914">
    <property type="component" value="Unassembled WGS sequence"/>
</dbReference>
<accession>A0AAW1K8A8</accession>
<dbReference type="PANTHER" id="PTHR37610">
    <property type="entry name" value="CCHC-TYPE DOMAIN-CONTAINING PROTEIN"/>
    <property type="match status" value="1"/>
</dbReference>
<evidence type="ECO:0008006" key="6">
    <source>
        <dbReference type="Google" id="ProtNLM"/>
    </source>
</evidence>
<dbReference type="Pfam" id="PF14244">
    <property type="entry name" value="Retrotran_gag_3"/>
    <property type="match status" value="1"/>
</dbReference>
<feature type="domain" description="Retrotransposon Copia-like N-terminal" evidence="2">
    <location>
        <begin position="22"/>
        <end position="68"/>
    </location>
</feature>
<keyword evidence="1" id="KW-0472">Membrane</keyword>
<reference evidence="4" key="1">
    <citation type="submission" date="2024-03" db="EMBL/GenBank/DDBJ databases">
        <title>WGS assembly of Saponaria officinalis var. Norfolk2.</title>
        <authorList>
            <person name="Jenkins J."/>
            <person name="Shu S."/>
            <person name="Grimwood J."/>
            <person name="Barry K."/>
            <person name="Goodstein D."/>
            <person name="Schmutz J."/>
            <person name="Leebens-Mack J."/>
            <person name="Osbourn A."/>
        </authorList>
    </citation>
    <scope>NUCLEOTIDE SEQUENCE [LARGE SCALE GENOMIC DNA]</scope>
    <source>
        <strain evidence="4">JIC</strain>
    </source>
</reference>
<keyword evidence="1" id="KW-0812">Transmembrane</keyword>
<proteinExistence type="predicted"/>
<sequence length="515" mass="57716">MANHVPSSNSAATHEDPLSIQSSDHLGMKLVSHAFEGNGFGNWKRSLLIALSAKNKLGFIDGTQKKPSSTDPTAKAWQRCNNMYFLGFSMFCLLKLLILCFIAILLMMFVWDEIEAMGMNPTCSCTCIYGSKTKQLKIVEDQKIVQFLLGLNDSYTVIRGTILMQSPLPKISTIYNNLLQEERQRIIHHSAQFQADSASFYAKTNKNGFGYVDISSNHSQRAAAVPECRKPFSNVSNVLECRYYAQDVSVQNDSSVLGRGPMSVDFASNSFSFVTFDSLHHSWIIDSGATDHMCSNKSMFFVLTPIPKPYTISLPTDQVVTIDSIRSVHVSSEIILHGVLFVLCFRFNLLFVAKLVKQLYLHVCFTSDLCFLQGSSLKKPLILGRNHKDLFLLHTDTSLSRPSHEHKEPASSFVSDSVAIFSNSVVTSNNSVVWYNRLGHLPLYKLKFLNLCNFTDANNNDIASCSICVKFRQHRLSFPNSTTSSPSAFELIHIDVWGPYPIKTYNGYIVTPPFK</sequence>
<gene>
    <name evidence="4" type="ORF">RND81_06G055800</name>
</gene>
<dbReference type="EMBL" id="JBDFQZ010000006">
    <property type="protein sequence ID" value="KAK9713864.1"/>
    <property type="molecule type" value="Genomic_DNA"/>
</dbReference>
<name>A0AAW1K8A8_SAPOF</name>
<evidence type="ECO:0000259" key="2">
    <source>
        <dbReference type="Pfam" id="PF14244"/>
    </source>
</evidence>
<evidence type="ECO:0000259" key="3">
    <source>
        <dbReference type="Pfam" id="PF22936"/>
    </source>
</evidence>
<keyword evidence="1" id="KW-1133">Transmembrane helix</keyword>